<organism evidence="2 3">
    <name type="scientific">Capsaspora owczarzaki (strain ATCC 30864)</name>
    <dbReference type="NCBI Taxonomy" id="595528"/>
    <lineage>
        <taxon>Eukaryota</taxon>
        <taxon>Filasterea</taxon>
        <taxon>Capsaspora</taxon>
    </lineage>
</organism>
<dbReference type="Proteomes" id="UP000008743">
    <property type="component" value="Unassembled WGS sequence"/>
</dbReference>
<proteinExistence type="predicted"/>
<feature type="region of interest" description="Disordered" evidence="1">
    <location>
        <begin position="114"/>
        <end position="151"/>
    </location>
</feature>
<evidence type="ECO:0000313" key="2">
    <source>
        <dbReference type="EMBL" id="KJE95560.1"/>
    </source>
</evidence>
<evidence type="ECO:0000256" key="1">
    <source>
        <dbReference type="SAM" id="MobiDB-lite"/>
    </source>
</evidence>
<evidence type="ECO:0000313" key="3">
    <source>
        <dbReference type="Proteomes" id="UP000008743"/>
    </source>
</evidence>
<gene>
    <name evidence="2" type="ORF">CAOG_006003</name>
</gene>
<keyword evidence="3" id="KW-1185">Reference proteome</keyword>
<dbReference type="AlphaFoldDB" id="A0A0D2WT73"/>
<dbReference type="InParanoid" id="A0A0D2WT73"/>
<protein>
    <submittedName>
        <fullName evidence="2">Uncharacterized protein</fullName>
    </submittedName>
</protein>
<dbReference type="EMBL" id="KE346369">
    <property type="protein sequence ID" value="KJE95560.1"/>
    <property type="molecule type" value="Genomic_DNA"/>
</dbReference>
<name>A0A0D2WT73_CAPO3</name>
<accession>A0A0D2WT73</accession>
<reference evidence="3" key="1">
    <citation type="submission" date="2011-02" db="EMBL/GenBank/DDBJ databases">
        <title>The Genome Sequence of Capsaspora owczarzaki ATCC 30864.</title>
        <authorList>
            <person name="Russ C."/>
            <person name="Cuomo C."/>
            <person name="Burger G."/>
            <person name="Gray M.W."/>
            <person name="Holland P.W.H."/>
            <person name="King N."/>
            <person name="Lang F.B.F."/>
            <person name="Roger A.J."/>
            <person name="Ruiz-Trillo I."/>
            <person name="Young S.K."/>
            <person name="Zeng Q."/>
            <person name="Gargeya S."/>
            <person name="Alvarado L."/>
            <person name="Berlin A."/>
            <person name="Chapman S.B."/>
            <person name="Chen Z."/>
            <person name="Freedman E."/>
            <person name="Gellesch M."/>
            <person name="Goldberg J."/>
            <person name="Griggs A."/>
            <person name="Gujja S."/>
            <person name="Heilman E."/>
            <person name="Heiman D."/>
            <person name="Howarth C."/>
            <person name="Mehta T."/>
            <person name="Neiman D."/>
            <person name="Pearson M."/>
            <person name="Roberts A."/>
            <person name="Saif S."/>
            <person name="Shea T."/>
            <person name="Shenoy N."/>
            <person name="Sisk P."/>
            <person name="Stolte C."/>
            <person name="Sykes S."/>
            <person name="White J."/>
            <person name="Yandava C."/>
            <person name="Haas B."/>
            <person name="Nusbaum C."/>
            <person name="Birren B."/>
        </authorList>
    </citation>
    <scope>NUCLEOTIDE SEQUENCE</scope>
    <source>
        <strain evidence="3">ATCC 30864</strain>
    </source>
</reference>
<sequence length="601" mass="64989">MEQLSIRLNRMGTQSPFYFQIHFAVVLAGFHLAFLDNRQVASDTSKLGPCKHSHTHLGQQAPFHSQANKQTMLLSGFANSGSQGQGWAMVNHHRQEPTEHIPKPLVMTVTSAAPASSTGTGKMPGTQDIENSPSGEAPFGTGKKQTTNHRRPMSILSCPNSMTSPTCMLAIASPDETTDIRPIPCHKPSTGRRTEKRVVKVNLHATPDQSRYPSPFRARSRIPRSPLFVDKEIEVELPDIQPTPTIQTTYSSASRRRHSFPSAFNSPELMHAIGEPLFPPTSEDVRVQQQHARERTPFELWQMDSIKIPTPAVPSAEVRRAQRLQRIHRRLPFFSPTTTPEGDNGGAIVTPIKPGALGLSSSKILSTASKKAVPLRQWMAANQKRYQASSTISMSTITPTLVSGRHAKVALTPLSMLDLDSIDFFSSGTRAVCPFDTPLPGMEEVTLAAAIGLPESDDEADDYDEPPATPTIQMQRKSICQTGTISFLNETGFFSDPDDQSVGLPDISVIMGTPLLDSISAGMAALECARETASRVDAAAVSAVVPTAAATDSPTQESVGVSSAGSEAVVLPASLQRMEALELERLEKKASKAACGRCIVM</sequence>